<proteinExistence type="predicted"/>
<dbReference type="Gene3D" id="1.10.10.60">
    <property type="entry name" value="Homeodomain-like"/>
    <property type="match status" value="2"/>
</dbReference>
<dbReference type="Proteomes" id="UP000525652">
    <property type="component" value="Unassembled WGS sequence"/>
</dbReference>
<feature type="domain" description="HTH araC/xylS-type" evidence="4">
    <location>
        <begin position="185"/>
        <end position="283"/>
    </location>
</feature>
<dbReference type="InterPro" id="IPR009057">
    <property type="entry name" value="Homeodomain-like_sf"/>
</dbReference>
<dbReference type="GO" id="GO:0043565">
    <property type="term" value="F:sequence-specific DNA binding"/>
    <property type="evidence" value="ECO:0007669"/>
    <property type="project" value="InterPro"/>
</dbReference>
<dbReference type="Pfam" id="PF02311">
    <property type="entry name" value="AraC_binding"/>
    <property type="match status" value="1"/>
</dbReference>
<name>A0A7X1AZB1_9BACT</name>
<dbReference type="SMART" id="SM00342">
    <property type="entry name" value="HTH_ARAC"/>
    <property type="match status" value="1"/>
</dbReference>
<evidence type="ECO:0000259" key="4">
    <source>
        <dbReference type="PROSITE" id="PS01124"/>
    </source>
</evidence>
<evidence type="ECO:0000313" key="6">
    <source>
        <dbReference type="Proteomes" id="UP000525652"/>
    </source>
</evidence>
<dbReference type="SUPFAM" id="SSF51215">
    <property type="entry name" value="Regulatory protein AraC"/>
    <property type="match status" value="1"/>
</dbReference>
<dbReference type="InterPro" id="IPR037923">
    <property type="entry name" value="HTH-like"/>
</dbReference>
<evidence type="ECO:0000313" key="5">
    <source>
        <dbReference type="EMBL" id="MBC2602740.1"/>
    </source>
</evidence>
<dbReference type="RefSeq" id="WP_185693405.1">
    <property type="nucleotide sequence ID" value="NZ_JACHVA010000101.1"/>
</dbReference>
<keyword evidence="6" id="KW-1185">Reference proteome</keyword>
<keyword evidence="2" id="KW-0238">DNA-binding</keyword>
<dbReference type="PANTHER" id="PTHR43280:SF2">
    <property type="entry name" value="HTH-TYPE TRANSCRIPTIONAL REGULATOR EXSA"/>
    <property type="match status" value="1"/>
</dbReference>
<dbReference type="EMBL" id="JACHVA010000101">
    <property type="protein sequence ID" value="MBC2602740.1"/>
    <property type="molecule type" value="Genomic_DNA"/>
</dbReference>
<protein>
    <submittedName>
        <fullName evidence="5">Helix-turn-helix transcriptional regulator</fullName>
    </submittedName>
</protein>
<dbReference type="InterPro" id="IPR018062">
    <property type="entry name" value="HTH_AraC-typ_CS"/>
</dbReference>
<dbReference type="GO" id="GO:0003700">
    <property type="term" value="F:DNA-binding transcription factor activity"/>
    <property type="evidence" value="ECO:0007669"/>
    <property type="project" value="InterPro"/>
</dbReference>
<sequence>MTKSPTDKPEDNLLRLLSPVPGQNHFRFTTIGRKLVVPPQWRIQRRIIEDFHLLFVCGGKGTYRVGDRDYPLKRGLVVFLTNGVPYSGIQDPNDPPQIRPIRFCRYDNHTGKMSPWLGKPFSVVCQTLRSSYFEELFEGLQRCQMTLGEEHRDLTTSYASTILFELDHEQRTLQTNHDSVENRIQQVATWMADHPLERDNLQALSTRAGLSPKYFSQEFKKRFQVSPKTYQVQQRLIYGRTLLENTHLNVAEVSEELGYPDPFVFSRQFKELFNRPPKDFRQSSQLRE</sequence>
<organism evidence="5 6">
    <name type="scientific">Puniceicoccus vermicola</name>
    <dbReference type="NCBI Taxonomy" id="388746"/>
    <lineage>
        <taxon>Bacteria</taxon>
        <taxon>Pseudomonadati</taxon>
        <taxon>Verrucomicrobiota</taxon>
        <taxon>Opitutia</taxon>
        <taxon>Puniceicoccales</taxon>
        <taxon>Puniceicoccaceae</taxon>
        <taxon>Puniceicoccus</taxon>
    </lineage>
</organism>
<gene>
    <name evidence="5" type="ORF">H5P30_13230</name>
</gene>
<evidence type="ECO:0000256" key="1">
    <source>
        <dbReference type="ARBA" id="ARBA00023015"/>
    </source>
</evidence>
<evidence type="ECO:0000256" key="3">
    <source>
        <dbReference type="ARBA" id="ARBA00023163"/>
    </source>
</evidence>
<dbReference type="Pfam" id="PF12833">
    <property type="entry name" value="HTH_18"/>
    <property type="match status" value="1"/>
</dbReference>
<comment type="caution">
    <text evidence="5">The sequence shown here is derived from an EMBL/GenBank/DDBJ whole genome shotgun (WGS) entry which is preliminary data.</text>
</comment>
<keyword evidence="3" id="KW-0804">Transcription</keyword>
<dbReference type="AlphaFoldDB" id="A0A7X1AZB1"/>
<keyword evidence="1" id="KW-0805">Transcription regulation</keyword>
<dbReference type="InterPro" id="IPR003313">
    <property type="entry name" value="AraC-bd"/>
</dbReference>
<dbReference type="PANTHER" id="PTHR43280">
    <property type="entry name" value="ARAC-FAMILY TRANSCRIPTIONAL REGULATOR"/>
    <property type="match status" value="1"/>
</dbReference>
<dbReference type="SUPFAM" id="SSF46689">
    <property type="entry name" value="Homeodomain-like"/>
    <property type="match status" value="2"/>
</dbReference>
<dbReference type="PROSITE" id="PS00041">
    <property type="entry name" value="HTH_ARAC_FAMILY_1"/>
    <property type="match status" value="1"/>
</dbReference>
<evidence type="ECO:0000256" key="2">
    <source>
        <dbReference type="ARBA" id="ARBA00023125"/>
    </source>
</evidence>
<reference evidence="5 6" key="1">
    <citation type="submission" date="2020-07" db="EMBL/GenBank/DDBJ databases">
        <authorList>
            <person name="Feng X."/>
        </authorList>
    </citation>
    <scope>NUCLEOTIDE SEQUENCE [LARGE SCALE GENOMIC DNA]</scope>
    <source>
        <strain evidence="5 6">JCM14086</strain>
    </source>
</reference>
<dbReference type="PROSITE" id="PS01124">
    <property type="entry name" value="HTH_ARAC_FAMILY_2"/>
    <property type="match status" value="1"/>
</dbReference>
<accession>A0A7X1AZB1</accession>
<dbReference type="InterPro" id="IPR018060">
    <property type="entry name" value="HTH_AraC"/>
</dbReference>